<gene>
    <name evidence="12" type="ORF">DILT_LOCUS4315</name>
</gene>
<evidence type="ECO:0000256" key="4">
    <source>
        <dbReference type="ARBA" id="ARBA00022723"/>
    </source>
</evidence>
<evidence type="ECO:0000256" key="7">
    <source>
        <dbReference type="ARBA" id="ARBA00023157"/>
    </source>
</evidence>
<comment type="pathway">
    <text evidence="2">Protein modification; protein glycosylation.</text>
</comment>
<comment type="catalytic activity">
    <reaction evidence="8">
        <text>N(4)-(alpha-D-Man-(1-&gt;2)-alpha-D-Man-(1-&gt;2)-alpha-D-Man-(1-&gt;3)-[alpha-D-Man-(1-&gt;3)-[alpha-D-Man-(1-&gt;2)-alpha-D-Man-(1-&gt;6)]-alpha-D-Man-(1-&gt;6)]-beta-D-Man-(1-&gt;4)-beta-D-GlcNAc-(1-&gt;4)-beta-D-GlcNAc)-L-asparaginyl-[protein] (N-glucan mannose isomer 8A1,2,3B1,3) + 3 H2O = N(4)-(alpha-D-Man-(1-&gt;3)-[alpha-D-Man-(1-&gt;3)-[alpha-D-Man-(1-&gt;6)]-alpha-D-Man-(1-&gt;6)]-beta-D-Man-(1-&gt;4)-beta-D-GlcNAc-(1-&gt;4)-beta-D-GlcNAc)-L-asparaginyl-[protein] (N-glucan mannose isomer 5A1,2) + 3 beta-D-mannose</text>
        <dbReference type="Rhea" id="RHEA:56028"/>
        <dbReference type="Rhea" id="RHEA-COMP:14358"/>
        <dbReference type="Rhea" id="RHEA-COMP:14367"/>
        <dbReference type="ChEBI" id="CHEBI:15377"/>
        <dbReference type="ChEBI" id="CHEBI:28563"/>
        <dbReference type="ChEBI" id="CHEBI:59087"/>
        <dbReference type="ChEBI" id="CHEBI:60628"/>
        <dbReference type="EC" id="3.2.1.113"/>
    </reaction>
</comment>
<evidence type="ECO:0000256" key="5">
    <source>
        <dbReference type="ARBA" id="ARBA00022801"/>
    </source>
</evidence>
<comment type="catalytic activity">
    <reaction evidence="9">
        <text>N(4)-(alpha-D-Man-(1-&gt;2)-alpha-D-Man-(1-&gt;2)-alpha-D-Man-(1-&gt;3)-[alpha-D-Man-(1-&gt;2)-alpha-D-Man-(1-&gt;3)-[alpha-D-Man-(1-&gt;2)-alpha-D-Man-(1-&gt;6)]-alpha-D-Man-(1-&gt;6)]-beta-D-Man-(1-&gt;4)-beta-D-GlcNAc-(1-&gt;4)-beta-D-GlcNAc)-L-asparaginyl-[protein] (N-glucan mannose isomer 9A1,2,3B1,2,3) + 4 H2O = N(4)-(alpha-D-Man-(1-&gt;3)-[alpha-D-Man-(1-&gt;3)-[alpha-D-Man-(1-&gt;6)]-alpha-D-Man-(1-&gt;6)]-beta-D-Man-(1-&gt;4)-beta-D-GlcNAc-(1-&gt;4)-beta-D-GlcNAc)-L-asparaginyl-[protein] (N-glucan mannose isomer 5A1,2) + 4 beta-D-mannose</text>
        <dbReference type="Rhea" id="RHEA:56008"/>
        <dbReference type="Rhea" id="RHEA-COMP:14356"/>
        <dbReference type="Rhea" id="RHEA-COMP:14367"/>
        <dbReference type="ChEBI" id="CHEBI:15377"/>
        <dbReference type="ChEBI" id="CHEBI:28563"/>
        <dbReference type="ChEBI" id="CHEBI:59087"/>
        <dbReference type="ChEBI" id="CHEBI:139493"/>
        <dbReference type="EC" id="3.2.1.113"/>
    </reaction>
</comment>
<dbReference type="PANTHER" id="PTHR11742">
    <property type="entry name" value="MANNOSYL-OLIGOSACCHARIDE ALPHA-1,2-MANNOSIDASE-RELATED"/>
    <property type="match status" value="1"/>
</dbReference>
<keyword evidence="13" id="KW-1185">Reference proteome</keyword>
<sequence>MEVGAIDAMKSCIIRTVFARRAISRRAIYTAFVCLFGLLLLFQFSGQLPSNAQPRDSLLSPNLTSKLDIQRATRTTSHIPTLQSDSVDILVQLREAMHHSWKAYKLYAWGKDEVDPVTMHGLFWMNAALTMIDSLDTLHIFKMTQEFNEAKDWIDKYVQFDSNNDRVSVFESTIRLLGGLLSAYHLSNDGVFMVKASLLGDKLLHAFTSPSGLPYSDINLADLKASLPDWSRSVSLAEVASLQLEFNDLAVLANNVDLTRLPAKVLQILHGIQKDSGLLPISLDPDTGEVGGMNTITLGARGDSYYEYLLKVKLDNYA</sequence>
<comment type="cofactor">
    <cofactor evidence="1">
        <name>Ca(2+)</name>
        <dbReference type="ChEBI" id="CHEBI:29108"/>
    </cofactor>
</comment>
<proteinExistence type="inferred from homology"/>
<protein>
    <recommendedName>
        <fullName evidence="10">alpha-1,2-Mannosidase</fullName>
        <ecNumber evidence="10">3.2.1.-</ecNumber>
    </recommendedName>
</protein>
<keyword evidence="7" id="KW-1015">Disulfide bond</keyword>
<organism evidence="12 13">
    <name type="scientific">Dibothriocephalus latus</name>
    <name type="common">Fish tapeworm</name>
    <name type="synonym">Diphyllobothrium latum</name>
    <dbReference type="NCBI Taxonomy" id="60516"/>
    <lineage>
        <taxon>Eukaryota</taxon>
        <taxon>Metazoa</taxon>
        <taxon>Spiralia</taxon>
        <taxon>Lophotrochozoa</taxon>
        <taxon>Platyhelminthes</taxon>
        <taxon>Cestoda</taxon>
        <taxon>Eucestoda</taxon>
        <taxon>Diphyllobothriidea</taxon>
        <taxon>Diphyllobothriidae</taxon>
        <taxon>Dibothriocephalus</taxon>
    </lineage>
</organism>
<comment type="similarity">
    <text evidence="3 10">Belongs to the glycosyl hydrolase 47 family.</text>
</comment>
<dbReference type="AlphaFoldDB" id="A0A3P6TLR7"/>
<evidence type="ECO:0000313" key="13">
    <source>
        <dbReference type="Proteomes" id="UP000281553"/>
    </source>
</evidence>
<dbReference type="Gene3D" id="1.50.10.10">
    <property type="match status" value="1"/>
</dbReference>
<keyword evidence="10" id="KW-0326">Glycosidase</keyword>
<keyword evidence="11" id="KW-0472">Membrane</keyword>
<name>A0A3P6TLR7_DIBLA</name>
<reference evidence="12 13" key="1">
    <citation type="submission" date="2018-11" db="EMBL/GenBank/DDBJ databases">
        <authorList>
            <consortium name="Pathogen Informatics"/>
        </authorList>
    </citation>
    <scope>NUCLEOTIDE SEQUENCE [LARGE SCALE GENOMIC DNA]</scope>
</reference>
<evidence type="ECO:0000256" key="2">
    <source>
        <dbReference type="ARBA" id="ARBA00004922"/>
    </source>
</evidence>
<dbReference type="InterPro" id="IPR001382">
    <property type="entry name" value="Glyco_hydro_47"/>
</dbReference>
<dbReference type="Proteomes" id="UP000281553">
    <property type="component" value="Unassembled WGS sequence"/>
</dbReference>
<dbReference type="SUPFAM" id="SSF48225">
    <property type="entry name" value="Seven-hairpin glycosidases"/>
    <property type="match status" value="1"/>
</dbReference>
<dbReference type="InterPro" id="IPR036026">
    <property type="entry name" value="Seven-hairpin_glycosidases"/>
</dbReference>
<evidence type="ECO:0000256" key="3">
    <source>
        <dbReference type="ARBA" id="ARBA00007658"/>
    </source>
</evidence>
<dbReference type="InterPro" id="IPR050749">
    <property type="entry name" value="Glycosyl_Hydrolase_47"/>
</dbReference>
<evidence type="ECO:0000256" key="10">
    <source>
        <dbReference type="RuleBase" id="RU361193"/>
    </source>
</evidence>
<evidence type="ECO:0000256" key="8">
    <source>
        <dbReference type="ARBA" id="ARBA00047669"/>
    </source>
</evidence>
<keyword evidence="11" id="KW-1133">Transmembrane helix</keyword>
<dbReference type="InterPro" id="IPR012341">
    <property type="entry name" value="6hp_glycosidase-like_sf"/>
</dbReference>
<dbReference type="OrthoDB" id="8118055at2759"/>
<accession>A0A3P6TLR7</accession>
<feature type="transmembrane region" description="Helical" evidence="11">
    <location>
        <begin position="27"/>
        <end position="45"/>
    </location>
</feature>
<dbReference type="GO" id="GO:0016020">
    <property type="term" value="C:membrane"/>
    <property type="evidence" value="ECO:0007669"/>
    <property type="project" value="InterPro"/>
</dbReference>
<keyword evidence="11" id="KW-0812">Transmembrane</keyword>
<dbReference type="GO" id="GO:0004571">
    <property type="term" value="F:mannosyl-oligosaccharide 1,2-alpha-mannosidase activity"/>
    <property type="evidence" value="ECO:0007669"/>
    <property type="project" value="UniProtKB-EC"/>
</dbReference>
<evidence type="ECO:0000256" key="1">
    <source>
        <dbReference type="ARBA" id="ARBA00001913"/>
    </source>
</evidence>
<keyword evidence="4" id="KW-0479">Metal-binding</keyword>
<dbReference type="GO" id="GO:0005975">
    <property type="term" value="P:carbohydrate metabolic process"/>
    <property type="evidence" value="ECO:0007669"/>
    <property type="project" value="InterPro"/>
</dbReference>
<evidence type="ECO:0000256" key="9">
    <source>
        <dbReference type="ARBA" id="ARBA00048605"/>
    </source>
</evidence>
<keyword evidence="5 10" id="KW-0378">Hydrolase</keyword>
<evidence type="ECO:0000256" key="11">
    <source>
        <dbReference type="SAM" id="Phobius"/>
    </source>
</evidence>
<evidence type="ECO:0000313" key="12">
    <source>
        <dbReference type="EMBL" id="VDK89082.1"/>
    </source>
</evidence>
<dbReference type="GO" id="GO:0005509">
    <property type="term" value="F:calcium ion binding"/>
    <property type="evidence" value="ECO:0007669"/>
    <property type="project" value="InterPro"/>
</dbReference>
<dbReference type="PRINTS" id="PR00747">
    <property type="entry name" value="GLYHDRLASE47"/>
</dbReference>
<evidence type="ECO:0000256" key="6">
    <source>
        <dbReference type="ARBA" id="ARBA00022837"/>
    </source>
</evidence>
<dbReference type="EC" id="3.2.1.-" evidence="10"/>
<dbReference type="EMBL" id="UYRU01045256">
    <property type="protein sequence ID" value="VDK89082.1"/>
    <property type="molecule type" value="Genomic_DNA"/>
</dbReference>
<dbReference type="GO" id="GO:0005783">
    <property type="term" value="C:endoplasmic reticulum"/>
    <property type="evidence" value="ECO:0007669"/>
    <property type="project" value="TreeGrafter"/>
</dbReference>
<keyword evidence="6" id="KW-0106">Calcium</keyword>
<dbReference type="Pfam" id="PF01532">
    <property type="entry name" value="Glyco_hydro_47"/>
    <property type="match status" value="1"/>
</dbReference>
<dbReference type="PANTHER" id="PTHR11742:SF55">
    <property type="entry name" value="ENDOPLASMIC RETICULUM MANNOSYL-OLIGOSACCHARIDE 1,2-ALPHA-MANNOSIDASE"/>
    <property type="match status" value="1"/>
</dbReference>